<feature type="region of interest" description="Disordered" evidence="1">
    <location>
        <begin position="1"/>
        <end position="21"/>
    </location>
</feature>
<name>X0UT02_9ZZZZ</name>
<feature type="non-terminal residue" evidence="2">
    <location>
        <position position="1"/>
    </location>
</feature>
<dbReference type="EMBL" id="BARS01022738">
    <property type="protein sequence ID" value="GAG03428.1"/>
    <property type="molecule type" value="Genomic_DNA"/>
</dbReference>
<reference evidence="2" key="1">
    <citation type="journal article" date="2014" name="Front. Microbiol.">
        <title>High frequency of phylogenetically diverse reductive dehalogenase-homologous genes in deep subseafloor sedimentary metagenomes.</title>
        <authorList>
            <person name="Kawai M."/>
            <person name="Futagami T."/>
            <person name="Toyoda A."/>
            <person name="Takaki Y."/>
            <person name="Nishi S."/>
            <person name="Hori S."/>
            <person name="Arai W."/>
            <person name="Tsubouchi T."/>
            <person name="Morono Y."/>
            <person name="Uchiyama I."/>
            <person name="Ito T."/>
            <person name="Fujiyama A."/>
            <person name="Inagaki F."/>
            <person name="Takami H."/>
        </authorList>
    </citation>
    <scope>NUCLEOTIDE SEQUENCE</scope>
    <source>
        <strain evidence="2">Expedition CK06-06</strain>
    </source>
</reference>
<gene>
    <name evidence="2" type="ORF">S01H1_36303</name>
</gene>
<feature type="non-terminal residue" evidence="2">
    <location>
        <position position="270"/>
    </location>
</feature>
<dbReference type="InterPro" id="IPR038071">
    <property type="entry name" value="UROD/MetE-like_sf"/>
</dbReference>
<dbReference type="Gene3D" id="3.20.20.210">
    <property type="match status" value="1"/>
</dbReference>
<dbReference type="SUPFAM" id="SSF51726">
    <property type="entry name" value="UROD/MetE-like"/>
    <property type="match status" value="1"/>
</dbReference>
<sequence>EKPHWQQAASGTRVGGKMPMTSKERVARTLARQPPDCVPIYDKFWFETERQWREQLGCPFVFHPERSRFDWGATAPETQSRTLWEIFDMDITEVAWPDYRLRLVEPTVIEETDEWVLQRDGNQAVLRWWKHKMGTPEHVAFGIDTPEKWAKFKPLLTASRERVRWDEFWPLYRRARAAERFICFCTVEPMEMVKDVLGHEIMLKAMIKQPEWIHDVFDAYTRVAIQMFETVEAEGMTCDGAFIYGDMAYNTGPFMSPKHFREFLKPYHKR</sequence>
<proteinExistence type="predicted"/>
<comment type="caution">
    <text evidence="2">The sequence shown here is derived from an EMBL/GenBank/DDBJ whole genome shotgun (WGS) entry which is preliminary data.</text>
</comment>
<dbReference type="AlphaFoldDB" id="X0UT02"/>
<evidence type="ECO:0008006" key="3">
    <source>
        <dbReference type="Google" id="ProtNLM"/>
    </source>
</evidence>
<evidence type="ECO:0000256" key="1">
    <source>
        <dbReference type="SAM" id="MobiDB-lite"/>
    </source>
</evidence>
<evidence type="ECO:0000313" key="2">
    <source>
        <dbReference type="EMBL" id="GAG03428.1"/>
    </source>
</evidence>
<accession>X0UT02</accession>
<protein>
    <recommendedName>
        <fullName evidence="3">Uroporphyrinogen decarboxylase (URO-D) domain-containing protein</fullName>
    </recommendedName>
</protein>
<organism evidence="2">
    <name type="scientific">marine sediment metagenome</name>
    <dbReference type="NCBI Taxonomy" id="412755"/>
    <lineage>
        <taxon>unclassified sequences</taxon>
        <taxon>metagenomes</taxon>
        <taxon>ecological metagenomes</taxon>
    </lineage>
</organism>